<dbReference type="InterPro" id="IPR012296">
    <property type="entry name" value="Nuclease_put_TT1808"/>
</dbReference>
<gene>
    <name evidence="1" type="ORF">FHS57_001962</name>
</gene>
<organism evidence="1 2">
    <name type="scientific">Runella defluvii</name>
    <dbReference type="NCBI Taxonomy" id="370973"/>
    <lineage>
        <taxon>Bacteria</taxon>
        <taxon>Pseudomonadati</taxon>
        <taxon>Bacteroidota</taxon>
        <taxon>Cytophagia</taxon>
        <taxon>Cytophagales</taxon>
        <taxon>Spirosomataceae</taxon>
        <taxon>Runella</taxon>
    </lineage>
</organism>
<accession>A0A7W5ZIZ1</accession>
<dbReference type="AlphaFoldDB" id="A0A7W5ZIZ1"/>
<keyword evidence="1" id="KW-0378">Hydrolase</keyword>
<dbReference type="RefSeq" id="WP_183972932.1">
    <property type="nucleotide sequence ID" value="NZ_JACIBY010000003.1"/>
</dbReference>
<evidence type="ECO:0000313" key="1">
    <source>
        <dbReference type="EMBL" id="MBB3837965.1"/>
    </source>
</evidence>
<protein>
    <submittedName>
        <fullName evidence="1">Uma2 family endonuclease</fullName>
    </submittedName>
</protein>
<dbReference type="Proteomes" id="UP000541352">
    <property type="component" value="Unassembled WGS sequence"/>
</dbReference>
<keyword evidence="2" id="KW-1185">Reference proteome</keyword>
<dbReference type="GO" id="GO:0004519">
    <property type="term" value="F:endonuclease activity"/>
    <property type="evidence" value="ECO:0007669"/>
    <property type="project" value="UniProtKB-KW"/>
</dbReference>
<comment type="caution">
    <text evidence="1">The sequence shown here is derived from an EMBL/GenBank/DDBJ whole genome shotgun (WGS) entry which is preliminary data.</text>
</comment>
<proteinExistence type="predicted"/>
<keyword evidence="1" id="KW-0255">Endonuclease</keyword>
<dbReference type="EMBL" id="JACIBY010000003">
    <property type="protein sequence ID" value="MBB3837965.1"/>
    <property type="molecule type" value="Genomic_DNA"/>
</dbReference>
<sequence>MTASVDMPQKRKRKVPDYLIYETLNGKPLYYKGYKDVIRKKKKPEEIMGSSSLQAAIVSLIHVYLSVHLSDDYLVVTNEAGLHIDVGDNLANDIAVYWQDDIGTLNDNYFSTSPHVVIEVDIKADMADYATDEEYIIEKTQKMLDFGTQKIVWVLTKNQKIVVAEKLNPTWLITNWQQDIVIDENCILNLNELVKKKRLTAFLSK</sequence>
<evidence type="ECO:0000313" key="2">
    <source>
        <dbReference type="Proteomes" id="UP000541352"/>
    </source>
</evidence>
<reference evidence="1 2" key="1">
    <citation type="submission" date="2020-08" db="EMBL/GenBank/DDBJ databases">
        <title>Genomic Encyclopedia of Type Strains, Phase IV (KMG-IV): sequencing the most valuable type-strain genomes for metagenomic binning, comparative biology and taxonomic classification.</title>
        <authorList>
            <person name="Goeker M."/>
        </authorList>
    </citation>
    <scope>NUCLEOTIDE SEQUENCE [LARGE SCALE GENOMIC DNA]</scope>
    <source>
        <strain evidence="1 2">DSM 17976</strain>
    </source>
</reference>
<dbReference type="Gene3D" id="3.90.1570.10">
    <property type="entry name" value="tt1808, chain A"/>
    <property type="match status" value="1"/>
</dbReference>
<keyword evidence="1" id="KW-0540">Nuclease</keyword>
<name>A0A7W5ZIZ1_9BACT</name>